<evidence type="ECO:0000313" key="2">
    <source>
        <dbReference type="Proteomes" id="UP000475862"/>
    </source>
</evidence>
<name>A0A6G0TX98_APHGL</name>
<feature type="non-terminal residue" evidence="1">
    <location>
        <position position="178"/>
    </location>
</feature>
<organism evidence="1 2">
    <name type="scientific">Aphis glycines</name>
    <name type="common">Soybean aphid</name>
    <dbReference type="NCBI Taxonomy" id="307491"/>
    <lineage>
        <taxon>Eukaryota</taxon>
        <taxon>Metazoa</taxon>
        <taxon>Ecdysozoa</taxon>
        <taxon>Arthropoda</taxon>
        <taxon>Hexapoda</taxon>
        <taxon>Insecta</taxon>
        <taxon>Pterygota</taxon>
        <taxon>Neoptera</taxon>
        <taxon>Paraneoptera</taxon>
        <taxon>Hemiptera</taxon>
        <taxon>Sternorrhyncha</taxon>
        <taxon>Aphidomorpha</taxon>
        <taxon>Aphidoidea</taxon>
        <taxon>Aphididae</taxon>
        <taxon>Aphidini</taxon>
        <taxon>Aphis</taxon>
        <taxon>Aphis</taxon>
    </lineage>
</organism>
<sequence length="178" mass="21474">MLYYTKSFFKKSKIRYNTPHFHIVITYIIINNYKLLNSKQLCRVELLSLKTKKVVTIQFSNYQDISHQLKEVTCLLNQSSIWLPDFDIPKLGHHMTFFLFFDLIPNTKMYINYFLYKYLSSYTKINFKDHQSDNLNDRPGYVVKLGLFRPKQEKWQAYPYIIAKAFKFRGLTVEFHLK</sequence>
<proteinExistence type="predicted"/>
<dbReference type="Proteomes" id="UP000475862">
    <property type="component" value="Unassembled WGS sequence"/>
</dbReference>
<evidence type="ECO:0000313" key="1">
    <source>
        <dbReference type="EMBL" id="KAE9540919.1"/>
    </source>
</evidence>
<gene>
    <name evidence="1" type="ORF">AGLY_004164</name>
</gene>
<comment type="caution">
    <text evidence="1">The sequence shown here is derived from an EMBL/GenBank/DDBJ whole genome shotgun (WGS) entry which is preliminary data.</text>
</comment>
<reference evidence="1 2" key="1">
    <citation type="submission" date="2019-08" db="EMBL/GenBank/DDBJ databases">
        <title>The genome of the soybean aphid Biotype 1, its phylome, world population structure and adaptation to the North American continent.</title>
        <authorList>
            <person name="Giordano R."/>
            <person name="Donthu R.K."/>
            <person name="Hernandez A.G."/>
            <person name="Wright C.L."/>
            <person name="Zimin A.V."/>
        </authorList>
    </citation>
    <scope>NUCLEOTIDE SEQUENCE [LARGE SCALE GENOMIC DNA]</scope>
    <source>
        <tissue evidence="1">Whole aphids</tissue>
    </source>
</reference>
<dbReference type="EMBL" id="VYZN01000013">
    <property type="protein sequence ID" value="KAE9540919.1"/>
    <property type="molecule type" value="Genomic_DNA"/>
</dbReference>
<dbReference type="AlphaFoldDB" id="A0A6G0TX98"/>
<keyword evidence="2" id="KW-1185">Reference proteome</keyword>
<accession>A0A6G0TX98</accession>
<protein>
    <submittedName>
        <fullName evidence="1">Uncharacterized protein</fullName>
    </submittedName>
</protein>